<organism evidence="1">
    <name type="scientific">Rhizophora mucronata</name>
    <name type="common">Asiatic mangrove</name>
    <dbReference type="NCBI Taxonomy" id="61149"/>
    <lineage>
        <taxon>Eukaryota</taxon>
        <taxon>Viridiplantae</taxon>
        <taxon>Streptophyta</taxon>
        <taxon>Embryophyta</taxon>
        <taxon>Tracheophyta</taxon>
        <taxon>Spermatophyta</taxon>
        <taxon>Magnoliopsida</taxon>
        <taxon>eudicotyledons</taxon>
        <taxon>Gunneridae</taxon>
        <taxon>Pentapetalae</taxon>
        <taxon>rosids</taxon>
        <taxon>fabids</taxon>
        <taxon>Malpighiales</taxon>
        <taxon>Rhizophoraceae</taxon>
        <taxon>Rhizophora</taxon>
    </lineage>
</organism>
<dbReference type="SUPFAM" id="SSF56784">
    <property type="entry name" value="HAD-like"/>
    <property type="match status" value="1"/>
</dbReference>
<dbReference type="PANTHER" id="PTHR12725">
    <property type="entry name" value="HALOACID DEHALOGENASE-LIKE HYDROLASE"/>
    <property type="match status" value="1"/>
</dbReference>
<proteinExistence type="predicted"/>
<dbReference type="Gene3D" id="3.40.50.1000">
    <property type="entry name" value="HAD superfamily/HAD-like"/>
    <property type="match status" value="1"/>
</dbReference>
<dbReference type="EMBL" id="GGEC01007860">
    <property type="protein sequence ID" value="MBW88343.1"/>
    <property type="molecule type" value="Transcribed_RNA"/>
</dbReference>
<dbReference type="AlphaFoldDB" id="A0A2P2J4D5"/>
<dbReference type="PANTHER" id="PTHR12725:SF81">
    <property type="entry name" value="OS03G0701200 PROTEIN"/>
    <property type="match status" value="1"/>
</dbReference>
<evidence type="ECO:0000313" key="1">
    <source>
        <dbReference type="EMBL" id="MBW88343.1"/>
    </source>
</evidence>
<dbReference type="InterPro" id="IPR023214">
    <property type="entry name" value="HAD_sf"/>
</dbReference>
<accession>A0A2P2J4D5</accession>
<dbReference type="Pfam" id="PF13242">
    <property type="entry name" value="Hydrolase_like"/>
    <property type="match status" value="1"/>
</dbReference>
<dbReference type="NCBIfam" id="TIGR01509">
    <property type="entry name" value="HAD-SF-IA-v3"/>
    <property type="match status" value="1"/>
</dbReference>
<dbReference type="InterPro" id="IPR006439">
    <property type="entry name" value="HAD-SF_hydro_IA"/>
</dbReference>
<reference evidence="1" key="1">
    <citation type="submission" date="2018-02" db="EMBL/GenBank/DDBJ databases">
        <title>Rhizophora mucronata_Transcriptome.</title>
        <authorList>
            <person name="Meera S.P."/>
            <person name="Sreeshan A."/>
            <person name="Augustine A."/>
        </authorList>
    </citation>
    <scope>NUCLEOTIDE SEQUENCE</scope>
    <source>
        <tissue evidence="1">Leaf</tissue>
    </source>
</reference>
<protein>
    <submittedName>
        <fullName evidence="1">Uncharacterized protein C24B11.05-like</fullName>
    </submittedName>
</protein>
<dbReference type="InterPro" id="IPR036412">
    <property type="entry name" value="HAD-like_sf"/>
</dbReference>
<sequence length="119" mass="12749">MNPNLSKSKRPDEFPVILKPSIDAMRIALRVADVDPLRTLFLDDNSHNVAAGKALGLHTVLVGKTVKGKGADYVLENVNNLAEVIPEIWLSGTDGGDQRISQTRSEMDPILAATTSVGA</sequence>
<name>A0A2P2J4D5_RHIMU</name>